<feature type="transmembrane region" description="Helical" evidence="1">
    <location>
        <begin position="211"/>
        <end position="230"/>
    </location>
</feature>
<dbReference type="STRING" id="1440762.Y882_02475"/>
<evidence type="ECO:0000313" key="2">
    <source>
        <dbReference type="EMBL" id="KLD65600.1"/>
    </source>
</evidence>
<protein>
    <recommendedName>
        <fullName evidence="4">DUF4239 domain-containing protein</fullName>
    </recommendedName>
</protein>
<dbReference type="Proteomes" id="UP000035481">
    <property type="component" value="Unassembled WGS sequence"/>
</dbReference>
<dbReference type="Pfam" id="PF14023">
    <property type="entry name" value="Bestrophin-like"/>
    <property type="match status" value="1"/>
</dbReference>
<sequence length="255" mass="27965">MTFAINHPLVVFVISFIAMWIAAHTGAWWTRRRPLAEAESRDMFNVVQGATLTLLGLIIGFSFSMAISRYDQRKNFEEAEANAIGTEYVRLDLIAPADASKLRPLLVAYLKHRITFYETTDRSQLPALAARKAQLQSQLWSAVVPSAEQRPSPITALVVAGMNDVLNSEGYTQAAWWNRIPIAAWLLMGVIALGCNVLVGVGTGRRLPEPFFLTVLPLVVAVSLMLIADIDSPRGGLIRVAPQNLQALMASLPSP</sequence>
<dbReference type="OrthoDB" id="116415at2"/>
<dbReference type="EMBL" id="JPLA01000005">
    <property type="protein sequence ID" value="KLD65600.1"/>
    <property type="molecule type" value="Genomic_DNA"/>
</dbReference>
<gene>
    <name evidence="2" type="ORF">Y882_02475</name>
</gene>
<dbReference type="PATRIC" id="fig|1440762.4.peg.3100"/>
<organism evidence="2 3">
    <name type="scientific">Dyella japonica DSM 16301</name>
    <dbReference type="NCBI Taxonomy" id="1440762"/>
    <lineage>
        <taxon>Bacteria</taxon>
        <taxon>Pseudomonadati</taxon>
        <taxon>Pseudomonadota</taxon>
        <taxon>Gammaproteobacteria</taxon>
        <taxon>Lysobacterales</taxon>
        <taxon>Rhodanobacteraceae</taxon>
        <taxon>Dyella</taxon>
    </lineage>
</organism>
<evidence type="ECO:0000256" key="1">
    <source>
        <dbReference type="SAM" id="Phobius"/>
    </source>
</evidence>
<dbReference type="AlphaFoldDB" id="A0A0G9H6X8"/>
<comment type="caution">
    <text evidence="2">The sequence shown here is derived from an EMBL/GenBank/DDBJ whole genome shotgun (WGS) entry which is preliminary data.</text>
</comment>
<name>A0A0G9H6X8_9GAMM</name>
<keyword evidence="1" id="KW-0472">Membrane</keyword>
<accession>A0A0G9H6X8</accession>
<reference evidence="2 3" key="1">
    <citation type="journal article" date="2015" name="Antonie Van Leeuwenhoek">
        <title>A phylogenomic and molecular marker based taxonomic framework for the order Xanthomonadales: proposal to transfer the families Algiphilaceae and Solimonadaceae to the order Nevskiales ord. nov. and to create a new family within the order Xanthomonadales, the family Rhodanobacteraceae fam. nov., containing the genus Rhodanobacter and its closest relatives.</title>
        <authorList>
            <person name="Naushad S."/>
            <person name="Adeolu M."/>
            <person name="Wong S."/>
            <person name="Sohail M."/>
            <person name="Schellhorn H.E."/>
            <person name="Gupta R.S."/>
        </authorList>
    </citation>
    <scope>NUCLEOTIDE SEQUENCE [LARGE SCALE GENOMIC DNA]</scope>
    <source>
        <strain evidence="2 3">DSM 16301</strain>
    </source>
</reference>
<feature type="transmembrane region" description="Helical" evidence="1">
    <location>
        <begin position="9"/>
        <end position="29"/>
    </location>
</feature>
<keyword evidence="1" id="KW-0812">Transmembrane</keyword>
<evidence type="ECO:0000313" key="3">
    <source>
        <dbReference type="Proteomes" id="UP000035481"/>
    </source>
</evidence>
<feature type="transmembrane region" description="Helical" evidence="1">
    <location>
        <begin position="49"/>
        <end position="67"/>
    </location>
</feature>
<dbReference type="InterPro" id="IPR025333">
    <property type="entry name" value="DUF4239"/>
</dbReference>
<evidence type="ECO:0008006" key="4">
    <source>
        <dbReference type="Google" id="ProtNLM"/>
    </source>
</evidence>
<dbReference type="RefSeq" id="WP_046970287.1">
    <property type="nucleotide sequence ID" value="NZ_JPLA01000005.1"/>
</dbReference>
<proteinExistence type="predicted"/>
<keyword evidence="1" id="KW-1133">Transmembrane helix</keyword>
<feature type="transmembrane region" description="Helical" evidence="1">
    <location>
        <begin position="182"/>
        <end position="199"/>
    </location>
</feature>